<organism evidence="2 3">
    <name type="scientific">Actinoplanes philippinensis</name>
    <dbReference type="NCBI Taxonomy" id="35752"/>
    <lineage>
        <taxon>Bacteria</taxon>
        <taxon>Bacillati</taxon>
        <taxon>Actinomycetota</taxon>
        <taxon>Actinomycetes</taxon>
        <taxon>Micromonosporales</taxon>
        <taxon>Micromonosporaceae</taxon>
        <taxon>Actinoplanes</taxon>
    </lineage>
</organism>
<reference evidence="2 3" key="1">
    <citation type="submission" date="2016-10" db="EMBL/GenBank/DDBJ databases">
        <authorList>
            <person name="de Groot N.N."/>
        </authorList>
    </citation>
    <scope>NUCLEOTIDE SEQUENCE [LARGE SCALE GENOMIC DNA]</scope>
    <source>
        <strain evidence="2 3">DSM 43019</strain>
    </source>
</reference>
<accession>A0A1I2EHW3</accession>
<feature type="compositionally biased region" description="Low complexity" evidence="1">
    <location>
        <begin position="62"/>
        <end position="74"/>
    </location>
</feature>
<dbReference type="Proteomes" id="UP000199645">
    <property type="component" value="Unassembled WGS sequence"/>
</dbReference>
<feature type="region of interest" description="Disordered" evidence="1">
    <location>
        <begin position="50"/>
        <end position="91"/>
    </location>
</feature>
<proteinExistence type="predicted"/>
<gene>
    <name evidence="2" type="ORF">SAMN05421541_104475</name>
</gene>
<sequence>MDRTLGVLAHRGGLIAERPELTVGVLRAVSRPTGLELELVARRPLDRRSAGERQADIRAGRRGPAPAPRRLLPPYDEGRHRTGDFPAAEPDAETGRIVAGPEVLSRNDVAVVVLTRLTEVGGALSFELGCVATIGITHDLTTVEGATVAVVQDGEAVRVQPCTAGAGGGDDFFESLADYTVARPDGDVLPLLISWAAANLPEVCVDIPLTAT</sequence>
<dbReference type="EMBL" id="FONV01000004">
    <property type="protein sequence ID" value="SFE92339.1"/>
    <property type="molecule type" value="Genomic_DNA"/>
</dbReference>
<dbReference type="RefSeq" id="WP_143133722.1">
    <property type="nucleotide sequence ID" value="NZ_BOMT01000028.1"/>
</dbReference>
<feature type="compositionally biased region" description="Basic and acidic residues" evidence="1">
    <location>
        <begin position="50"/>
        <end position="59"/>
    </location>
</feature>
<dbReference type="STRING" id="35752.SAMN05421541_104475"/>
<evidence type="ECO:0000313" key="3">
    <source>
        <dbReference type="Proteomes" id="UP000199645"/>
    </source>
</evidence>
<dbReference type="OrthoDB" id="3663728at2"/>
<name>A0A1I2EHW3_9ACTN</name>
<dbReference type="AlphaFoldDB" id="A0A1I2EHW3"/>
<evidence type="ECO:0000313" key="2">
    <source>
        <dbReference type="EMBL" id="SFE92339.1"/>
    </source>
</evidence>
<evidence type="ECO:0000256" key="1">
    <source>
        <dbReference type="SAM" id="MobiDB-lite"/>
    </source>
</evidence>
<keyword evidence="3" id="KW-1185">Reference proteome</keyword>
<protein>
    <submittedName>
        <fullName evidence="2">Uncharacterized protein</fullName>
    </submittedName>
</protein>